<reference evidence="1" key="1">
    <citation type="submission" date="2019-04" db="EMBL/GenBank/DDBJ databases">
        <title>Evolution of Biomass-Degrading Anaerobic Consortia Revealed by Metagenomics.</title>
        <authorList>
            <person name="Peng X."/>
        </authorList>
    </citation>
    <scope>NUCLEOTIDE SEQUENCE</scope>
    <source>
        <strain evidence="1">SIG551</strain>
    </source>
</reference>
<gene>
    <name evidence="1" type="ORF">E7512_12380</name>
</gene>
<evidence type="ECO:0000313" key="2">
    <source>
        <dbReference type="Proteomes" id="UP000754750"/>
    </source>
</evidence>
<dbReference type="Proteomes" id="UP000754750">
    <property type="component" value="Unassembled WGS sequence"/>
</dbReference>
<accession>A0A928KTG6</accession>
<dbReference type="EMBL" id="SVNY01000006">
    <property type="protein sequence ID" value="MBE6834353.1"/>
    <property type="molecule type" value="Genomic_DNA"/>
</dbReference>
<comment type="caution">
    <text evidence="1">The sequence shown here is derived from an EMBL/GenBank/DDBJ whole genome shotgun (WGS) entry which is preliminary data.</text>
</comment>
<dbReference type="RefSeq" id="WP_326840832.1">
    <property type="nucleotide sequence ID" value="NZ_SVNY01000006.1"/>
</dbReference>
<protein>
    <submittedName>
        <fullName evidence="1">Uncharacterized protein</fullName>
    </submittedName>
</protein>
<name>A0A928KTG6_9FIRM</name>
<organism evidence="1 2">
    <name type="scientific">Faecalispora sporosphaeroides</name>
    <dbReference type="NCBI Taxonomy" id="1549"/>
    <lineage>
        <taxon>Bacteria</taxon>
        <taxon>Bacillati</taxon>
        <taxon>Bacillota</taxon>
        <taxon>Clostridia</taxon>
        <taxon>Eubacteriales</taxon>
        <taxon>Oscillospiraceae</taxon>
        <taxon>Faecalispora</taxon>
    </lineage>
</organism>
<sequence length="68" mass="7475">MPFLCNGDFSVHSKIINGVQYVTFSFFKGESTIFDKVGKLITHSCEATEEVEVSSESLVDNGIAIKDD</sequence>
<proteinExistence type="predicted"/>
<dbReference type="AlphaFoldDB" id="A0A928KTG6"/>
<evidence type="ECO:0000313" key="1">
    <source>
        <dbReference type="EMBL" id="MBE6834353.1"/>
    </source>
</evidence>